<feature type="transmembrane region" description="Helical" evidence="5">
    <location>
        <begin position="20"/>
        <end position="45"/>
    </location>
</feature>
<evidence type="ECO:0000256" key="2">
    <source>
        <dbReference type="ARBA" id="ARBA00022692"/>
    </source>
</evidence>
<protein>
    <submittedName>
        <fullName evidence="7">G_PROTEIN_RECEP_F1_2 domain-containing protein</fullName>
    </submittedName>
</protein>
<comment type="subcellular location">
    <subcellularLocation>
        <location evidence="1">Membrane</location>
        <topology evidence="1">Multi-pass membrane protein</topology>
    </subcellularLocation>
</comment>
<feature type="transmembrane region" description="Helical" evidence="5">
    <location>
        <begin position="275"/>
        <end position="292"/>
    </location>
</feature>
<dbReference type="OMA" id="IRENCRT"/>
<accession>A0A1I8BVG2</accession>
<dbReference type="AlphaFoldDB" id="A0A1I8BVG2"/>
<keyword evidence="2 5" id="KW-0812">Transmembrane</keyword>
<feature type="transmembrane region" description="Helical" evidence="5">
    <location>
        <begin position="227"/>
        <end position="247"/>
    </location>
</feature>
<proteinExistence type="predicted"/>
<dbReference type="InterPro" id="IPR052860">
    <property type="entry name" value="NRL-GPCR1"/>
</dbReference>
<dbReference type="Proteomes" id="UP000095281">
    <property type="component" value="Unplaced"/>
</dbReference>
<keyword evidence="6" id="KW-1185">Reference proteome</keyword>
<dbReference type="GO" id="GO:0016020">
    <property type="term" value="C:membrane"/>
    <property type="evidence" value="ECO:0007669"/>
    <property type="project" value="UniProtKB-SubCell"/>
</dbReference>
<evidence type="ECO:0000256" key="4">
    <source>
        <dbReference type="ARBA" id="ARBA00023136"/>
    </source>
</evidence>
<keyword evidence="4 5" id="KW-0472">Membrane</keyword>
<dbReference type="InterPro" id="IPR019408">
    <property type="entry name" value="7TM_GPCR_serpentine_rcpt_Srab"/>
</dbReference>
<dbReference type="PANTHER" id="PTHR47521">
    <property type="entry name" value="SERPENTINE RECEPTOR, CLASS E (EPSILON)-RELATED"/>
    <property type="match status" value="1"/>
</dbReference>
<feature type="transmembrane region" description="Helical" evidence="5">
    <location>
        <begin position="134"/>
        <end position="154"/>
    </location>
</feature>
<evidence type="ECO:0000313" key="6">
    <source>
        <dbReference type="Proteomes" id="UP000095281"/>
    </source>
</evidence>
<keyword evidence="3 5" id="KW-1133">Transmembrane helix</keyword>
<dbReference type="WBParaSite" id="MhA1_Contig7.frz3.gene23">
    <property type="protein sequence ID" value="MhA1_Contig7.frz3.gene23"/>
    <property type="gene ID" value="MhA1_Contig7.frz3.gene23"/>
</dbReference>
<dbReference type="Pfam" id="PF10292">
    <property type="entry name" value="7TM_GPCR_Srab"/>
    <property type="match status" value="1"/>
</dbReference>
<evidence type="ECO:0000256" key="5">
    <source>
        <dbReference type="SAM" id="Phobius"/>
    </source>
</evidence>
<name>A0A1I8BVG2_MELHA</name>
<reference evidence="7" key="1">
    <citation type="submission" date="2016-11" db="UniProtKB">
        <authorList>
            <consortium name="WormBaseParasite"/>
        </authorList>
    </citation>
    <scope>IDENTIFICATION</scope>
</reference>
<evidence type="ECO:0000256" key="3">
    <source>
        <dbReference type="ARBA" id="ARBA00022989"/>
    </source>
</evidence>
<evidence type="ECO:0000313" key="7">
    <source>
        <dbReference type="WBParaSite" id="MhA1_Contig7.frz3.gene23"/>
    </source>
</evidence>
<feature type="transmembrane region" description="Helical" evidence="5">
    <location>
        <begin position="94"/>
        <end position="114"/>
    </location>
</feature>
<sequence length="367" mass="42001">MDNNTNNNNINNPQLSSKIIPASICLFLFAIFLLPLVLFLIIILYNTKRLLHLNTRILLAVVPLSVILSLISRIFLLLLVIIGENNISFMKFVIYYPAFLANFFLNSLPITIGLEKFISTIFYNYYEKNKRLRFVGISILAIQLLLALVFSIIRSNITFEENNSQNISSLQHTIFNNLQIILPQVSITIPVFFLLFWNAKLSVTSNQSSSQNNISCRYQIRENCRTLRFCLFFVFLLGASTFVQILLHTFNDDESKALFLDVIYSVKHFGPFEEFLALFPSTLALLGTIFGHKSIRLSLLSRFGFDISVMEKSNTKQNKHLHINTVDGSLSSFSSNRTARVSDAKSVNELIRDAHFDILQNCWDKKT</sequence>
<feature type="transmembrane region" description="Helical" evidence="5">
    <location>
        <begin position="57"/>
        <end position="82"/>
    </location>
</feature>
<evidence type="ECO:0000256" key="1">
    <source>
        <dbReference type="ARBA" id="ARBA00004141"/>
    </source>
</evidence>
<organism evidence="6 7">
    <name type="scientific">Meloidogyne hapla</name>
    <name type="common">Root-knot nematode worm</name>
    <dbReference type="NCBI Taxonomy" id="6305"/>
    <lineage>
        <taxon>Eukaryota</taxon>
        <taxon>Metazoa</taxon>
        <taxon>Ecdysozoa</taxon>
        <taxon>Nematoda</taxon>
        <taxon>Chromadorea</taxon>
        <taxon>Rhabditida</taxon>
        <taxon>Tylenchina</taxon>
        <taxon>Tylenchomorpha</taxon>
        <taxon>Tylenchoidea</taxon>
        <taxon>Meloidogynidae</taxon>
        <taxon>Meloidogyninae</taxon>
        <taxon>Meloidogyne</taxon>
    </lineage>
</organism>
<feature type="transmembrane region" description="Helical" evidence="5">
    <location>
        <begin position="174"/>
        <end position="197"/>
    </location>
</feature>